<protein>
    <recommendedName>
        <fullName evidence="3">Blue-light-activated histidine kinase</fullName>
        <ecNumber evidence="2">2.7.13.3</ecNumber>
    </recommendedName>
</protein>
<evidence type="ECO:0000256" key="5">
    <source>
        <dbReference type="ARBA" id="ARBA00022553"/>
    </source>
</evidence>
<evidence type="ECO:0000256" key="2">
    <source>
        <dbReference type="ARBA" id="ARBA00012438"/>
    </source>
</evidence>
<evidence type="ECO:0000256" key="13">
    <source>
        <dbReference type="ARBA" id="ARBA00022840"/>
    </source>
</evidence>
<keyword evidence="10" id="KW-0677">Repeat</keyword>
<evidence type="ECO:0000259" key="17">
    <source>
        <dbReference type="PROSITE" id="PS50112"/>
    </source>
</evidence>
<dbReference type="GO" id="GO:0004673">
    <property type="term" value="F:protein histidine kinase activity"/>
    <property type="evidence" value="ECO:0007669"/>
    <property type="project" value="UniProtKB-EC"/>
</dbReference>
<dbReference type="SMART" id="SM00911">
    <property type="entry name" value="HWE_HK"/>
    <property type="match status" value="1"/>
</dbReference>
<keyword evidence="5" id="KW-0597">Phosphoprotein</keyword>
<dbReference type="GO" id="GO:0005524">
    <property type="term" value="F:ATP binding"/>
    <property type="evidence" value="ECO:0007669"/>
    <property type="project" value="UniProtKB-KW"/>
</dbReference>
<evidence type="ECO:0000256" key="1">
    <source>
        <dbReference type="ARBA" id="ARBA00000085"/>
    </source>
</evidence>
<sequence>MVCEVDLSDTCLNHSNVTVKAEQSGMDEHSAERLAAIVESSFDAIISKDLSGKIVSWNKAAERMFGYAENEAVGQPIYLIIPDDKRDEEINILRRLKLGERIETFQTTRRHRDGRMVPISIAISPIKSQAGKLVGASSIARDISETLENDRRLRLLMREINHRVKNQYAVVLAVIRQTATRARSIEEFEKRVRERVMALSHSHDLLSQVDWAGVSLADLVAHQLQPFAVLQPVQALGPKLILDANAVLNLGMAFHELIMNAMRFGVTDIGGISVTWGLTQGDNGDTFELLWSEPAVAYAEILAQEEGFGALVLSRLVPSALSGQAKWSFTDGRIVWKLTAPLARIQIGLGSAVPA</sequence>
<evidence type="ECO:0000313" key="19">
    <source>
        <dbReference type="EMBL" id="TWF43323.1"/>
    </source>
</evidence>
<dbReference type="PANTHER" id="PTHR41523:SF8">
    <property type="entry name" value="ETHYLENE RESPONSE SENSOR PROTEIN"/>
    <property type="match status" value="1"/>
</dbReference>
<dbReference type="Pfam" id="PF07536">
    <property type="entry name" value="HWE_HK"/>
    <property type="match status" value="1"/>
</dbReference>
<keyword evidence="9" id="KW-0808">Transferase</keyword>
<keyword evidence="6" id="KW-0716">Sensory transduction</keyword>
<name>A0A561PYY1_9HYPH</name>
<dbReference type="InterPro" id="IPR035965">
    <property type="entry name" value="PAS-like_dom_sf"/>
</dbReference>
<organism evidence="19 20">
    <name type="scientific">Neorhizobium alkalisoli</name>
    <dbReference type="NCBI Taxonomy" id="528178"/>
    <lineage>
        <taxon>Bacteria</taxon>
        <taxon>Pseudomonadati</taxon>
        <taxon>Pseudomonadota</taxon>
        <taxon>Alphaproteobacteria</taxon>
        <taxon>Hyphomicrobiales</taxon>
        <taxon>Rhizobiaceae</taxon>
        <taxon>Rhizobium/Agrobacterium group</taxon>
        <taxon>Neorhizobium</taxon>
    </lineage>
</organism>
<evidence type="ECO:0000256" key="3">
    <source>
        <dbReference type="ARBA" id="ARBA00021740"/>
    </source>
</evidence>
<dbReference type="PANTHER" id="PTHR41523">
    <property type="entry name" value="TWO-COMPONENT SYSTEM SENSOR PROTEIN"/>
    <property type="match status" value="1"/>
</dbReference>
<dbReference type="EMBL" id="VIWP01000022">
    <property type="protein sequence ID" value="TWF43323.1"/>
    <property type="molecule type" value="Genomic_DNA"/>
</dbReference>
<accession>A0A561PYY1</accession>
<evidence type="ECO:0000256" key="6">
    <source>
        <dbReference type="ARBA" id="ARBA00022606"/>
    </source>
</evidence>
<evidence type="ECO:0000256" key="10">
    <source>
        <dbReference type="ARBA" id="ARBA00022737"/>
    </source>
</evidence>
<dbReference type="PROSITE" id="PS50112">
    <property type="entry name" value="PAS"/>
    <property type="match status" value="1"/>
</dbReference>
<keyword evidence="15" id="KW-0843">Virulence</keyword>
<dbReference type="AlphaFoldDB" id="A0A561PYY1"/>
<keyword evidence="16" id="KW-0675">Receptor</keyword>
<evidence type="ECO:0000256" key="14">
    <source>
        <dbReference type="ARBA" id="ARBA00022991"/>
    </source>
</evidence>
<evidence type="ECO:0000256" key="9">
    <source>
        <dbReference type="ARBA" id="ARBA00022679"/>
    </source>
</evidence>
<comment type="caution">
    <text evidence="19">The sequence shown here is derived from an EMBL/GenBank/DDBJ whole genome shotgun (WGS) entry which is preliminary data.</text>
</comment>
<dbReference type="Proteomes" id="UP000320653">
    <property type="component" value="Unassembled WGS sequence"/>
</dbReference>
<dbReference type="InterPro" id="IPR000014">
    <property type="entry name" value="PAS"/>
</dbReference>
<keyword evidence="7" id="KW-0285">Flavoprotein</keyword>
<keyword evidence="4" id="KW-0600">Photoreceptor protein</keyword>
<evidence type="ECO:0000256" key="15">
    <source>
        <dbReference type="ARBA" id="ARBA00023026"/>
    </source>
</evidence>
<keyword evidence="14" id="KW-0157">Chromophore</keyword>
<keyword evidence="13" id="KW-0067">ATP-binding</keyword>
<evidence type="ECO:0000256" key="12">
    <source>
        <dbReference type="ARBA" id="ARBA00022777"/>
    </source>
</evidence>
<keyword evidence="11" id="KW-0547">Nucleotide-binding</keyword>
<evidence type="ECO:0000313" key="20">
    <source>
        <dbReference type="Proteomes" id="UP000320653"/>
    </source>
</evidence>
<dbReference type="GO" id="GO:0009881">
    <property type="term" value="F:photoreceptor activity"/>
    <property type="evidence" value="ECO:0007669"/>
    <property type="project" value="UniProtKB-KW"/>
</dbReference>
<dbReference type="InterPro" id="IPR001610">
    <property type="entry name" value="PAC"/>
</dbReference>
<dbReference type="Pfam" id="PF00989">
    <property type="entry name" value="PAS"/>
    <property type="match status" value="1"/>
</dbReference>
<reference evidence="19 20" key="1">
    <citation type="submission" date="2019-06" db="EMBL/GenBank/DDBJ databases">
        <title>Sorghum-associated microbial communities from plants grown in Nebraska, USA.</title>
        <authorList>
            <person name="Schachtman D."/>
        </authorList>
    </citation>
    <scope>NUCLEOTIDE SEQUENCE [LARGE SCALE GENOMIC DNA]</scope>
    <source>
        <strain evidence="19 20">1225</strain>
    </source>
</reference>
<evidence type="ECO:0000259" key="18">
    <source>
        <dbReference type="PROSITE" id="PS50113"/>
    </source>
</evidence>
<dbReference type="CDD" id="cd00130">
    <property type="entry name" value="PAS"/>
    <property type="match status" value="1"/>
</dbReference>
<dbReference type="SMART" id="SM00086">
    <property type="entry name" value="PAC"/>
    <property type="match status" value="1"/>
</dbReference>
<dbReference type="PROSITE" id="PS50113">
    <property type="entry name" value="PAC"/>
    <property type="match status" value="1"/>
</dbReference>
<proteinExistence type="predicted"/>
<dbReference type="NCBIfam" id="TIGR00229">
    <property type="entry name" value="sensory_box"/>
    <property type="match status" value="1"/>
</dbReference>
<evidence type="ECO:0000256" key="8">
    <source>
        <dbReference type="ARBA" id="ARBA00022643"/>
    </source>
</evidence>
<keyword evidence="8" id="KW-0288">FMN</keyword>
<evidence type="ECO:0000256" key="4">
    <source>
        <dbReference type="ARBA" id="ARBA00022543"/>
    </source>
</evidence>
<keyword evidence="12" id="KW-0418">Kinase</keyword>
<evidence type="ECO:0000256" key="7">
    <source>
        <dbReference type="ARBA" id="ARBA00022630"/>
    </source>
</evidence>
<evidence type="ECO:0000256" key="16">
    <source>
        <dbReference type="ARBA" id="ARBA00023170"/>
    </source>
</evidence>
<keyword evidence="20" id="KW-1185">Reference proteome</keyword>
<dbReference type="SUPFAM" id="SSF55785">
    <property type="entry name" value="PYP-like sensor domain (PAS domain)"/>
    <property type="match status" value="1"/>
</dbReference>
<dbReference type="Gene3D" id="3.30.450.20">
    <property type="entry name" value="PAS domain"/>
    <property type="match status" value="1"/>
</dbReference>
<evidence type="ECO:0000256" key="11">
    <source>
        <dbReference type="ARBA" id="ARBA00022741"/>
    </source>
</evidence>
<dbReference type="GO" id="GO:0006355">
    <property type="term" value="P:regulation of DNA-templated transcription"/>
    <property type="evidence" value="ECO:0007669"/>
    <property type="project" value="InterPro"/>
</dbReference>
<comment type="catalytic activity">
    <reaction evidence="1">
        <text>ATP + protein L-histidine = ADP + protein N-phospho-L-histidine.</text>
        <dbReference type="EC" id="2.7.13.3"/>
    </reaction>
</comment>
<dbReference type="EC" id="2.7.13.3" evidence="2"/>
<dbReference type="InterPro" id="IPR000700">
    <property type="entry name" value="PAS-assoc_C"/>
</dbReference>
<dbReference type="InterPro" id="IPR013767">
    <property type="entry name" value="PAS_fold"/>
</dbReference>
<dbReference type="SMART" id="SM00091">
    <property type="entry name" value="PAS"/>
    <property type="match status" value="1"/>
</dbReference>
<dbReference type="RefSeq" id="WP_246691056.1">
    <property type="nucleotide sequence ID" value="NZ_VIWP01000022.1"/>
</dbReference>
<gene>
    <name evidence="19" type="ORF">FHW37_12233</name>
</gene>
<dbReference type="InterPro" id="IPR011102">
    <property type="entry name" value="Sig_transdc_His_kinase_HWE"/>
</dbReference>
<feature type="domain" description="PAC" evidence="18">
    <location>
        <begin position="103"/>
        <end position="155"/>
    </location>
</feature>
<feature type="domain" description="PAS" evidence="17">
    <location>
        <begin position="30"/>
        <end position="85"/>
    </location>
</feature>